<dbReference type="RefSeq" id="WP_060518649.1">
    <property type="nucleotide sequence ID" value="NZ_CAXURO020000001.1"/>
</dbReference>
<sequence length="222" mass="23790">MQAFRTKSASNNADTDFLPPERGGRDGASAPRRADYVDAEFEVISASSRRTPYPVFNDNAQTGSRRRPTLTVVEQEPSLGARLLRLAETRLRDMPARRFAGMVAGVALASFLAIVGFAGDGQADVQPLTISGIKSGLDYSGGMRVLSVYGSIDNRSDIEQRLPLVVVEIAANGRKVTTTRVMPEGAAVAPGESRHFMTRLPYAGGKMPDVTVSFAENGVSAR</sequence>
<feature type="compositionally biased region" description="Polar residues" evidence="1">
    <location>
        <begin position="1"/>
        <end position="14"/>
    </location>
</feature>
<organism evidence="3 4">
    <name type="scientific">Ensifer adhaerens</name>
    <name type="common">Sinorhizobium morelense</name>
    <dbReference type="NCBI Taxonomy" id="106592"/>
    <lineage>
        <taxon>Bacteria</taxon>
        <taxon>Pseudomonadati</taxon>
        <taxon>Pseudomonadota</taxon>
        <taxon>Alphaproteobacteria</taxon>
        <taxon>Hyphomicrobiales</taxon>
        <taxon>Rhizobiaceae</taxon>
        <taxon>Sinorhizobium/Ensifer group</taxon>
        <taxon>Ensifer</taxon>
    </lineage>
</organism>
<protein>
    <recommendedName>
        <fullName evidence="5">Transmembrane protein</fullName>
    </recommendedName>
</protein>
<feature type="transmembrane region" description="Helical" evidence="2">
    <location>
        <begin position="99"/>
        <end position="119"/>
    </location>
</feature>
<keyword evidence="2" id="KW-0472">Membrane</keyword>
<gene>
    <name evidence="3" type="ORF">NE863_14140</name>
</gene>
<evidence type="ECO:0008006" key="5">
    <source>
        <dbReference type="Google" id="ProtNLM"/>
    </source>
</evidence>
<dbReference type="OrthoDB" id="8283571at2"/>
<evidence type="ECO:0000256" key="1">
    <source>
        <dbReference type="SAM" id="MobiDB-lite"/>
    </source>
</evidence>
<keyword evidence="2" id="KW-0812">Transmembrane</keyword>
<dbReference type="EMBL" id="CP098807">
    <property type="protein sequence ID" value="USJ22441.1"/>
    <property type="molecule type" value="Genomic_DNA"/>
</dbReference>
<feature type="region of interest" description="Disordered" evidence="1">
    <location>
        <begin position="1"/>
        <end position="33"/>
    </location>
</feature>
<name>A0A9Q8Y5M4_ENSAD</name>
<evidence type="ECO:0000256" key="2">
    <source>
        <dbReference type="SAM" id="Phobius"/>
    </source>
</evidence>
<evidence type="ECO:0000313" key="3">
    <source>
        <dbReference type="EMBL" id="USJ22441.1"/>
    </source>
</evidence>
<reference evidence="3" key="1">
    <citation type="submission" date="2022-06" db="EMBL/GenBank/DDBJ databases">
        <title>Physiological and biochemical characterization and genomic elucidation of a strain of the genus Ensifer adhaerens M8 that combines arsenic oxidation and chromium reduction.</title>
        <authorList>
            <person name="Li X."/>
            <person name="Yu c."/>
        </authorList>
    </citation>
    <scope>NUCLEOTIDE SEQUENCE</scope>
    <source>
        <strain evidence="3">M8</strain>
    </source>
</reference>
<accession>A0A9Q8Y5M4</accession>
<evidence type="ECO:0000313" key="4">
    <source>
        <dbReference type="Proteomes" id="UP001055460"/>
    </source>
</evidence>
<proteinExistence type="predicted"/>
<dbReference type="Proteomes" id="UP001055460">
    <property type="component" value="Chromosome"/>
</dbReference>
<keyword evidence="2" id="KW-1133">Transmembrane helix</keyword>
<dbReference type="AlphaFoldDB" id="A0A9Q8Y5M4"/>